<organism evidence="1 2">
    <name type="scientific">Cirrhinus mrigala</name>
    <name type="common">Mrigala</name>
    <dbReference type="NCBI Taxonomy" id="683832"/>
    <lineage>
        <taxon>Eukaryota</taxon>
        <taxon>Metazoa</taxon>
        <taxon>Chordata</taxon>
        <taxon>Craniata</taxon>
        <taxon>Vertebrata</taxon>
        <taxon>Euteleostomi</taxon>
        <taxon>Actinopterygii</taxon>
        <taxon>Neopterygii</taxon>
        <taxon>Teleostei</taxon>
        <taxon>Ostariophysi</taxon>
        <taxon>Cypriniformes</taxon>
        <taxon>Cyprinidae</taxon>
        <taxon>Labeoninae</taxon>
        <taxon>Labeonini</taxon>
        <taxon>Cirrhinus</taxon>
    </lineage>
</organism>
<gene>
    <name evidence="1" type="ORF">M9458_007345</name>
</gene>
<evidence type="ECO:0000313" key="1">
    <source>
        <dbReference type="EMBL" id="KAL0198805.1"/>
    </source>
</evidence>
<accession>A0ABD0RL23</accession>
<feature type="non-terminal residue" evidence="1">
    <location>
        <position position="91"/>
    </location>
</feature>
<dbReference type="AlphaFoldDB" id="A0ABD0RL23"/>
<reference evidence="1 2" key="1">
    <citation type="submission" date="2024-05" db="EMBL/GenBank/DDBJ databases">
        <title>Genome sequencing and assembly of Indian major carp, Cirrhinus mrigala (Hamilton, 1822).</title>
        <authorList>
            <person name="Mohindra V."/>
            <person name="Chowdhury L.M."/>
            <person name="Lal K."/>
            <person name="Jena J.K."/>
        </authorList>
    </citation>
    <scope>NUCLEOTIDE SEQUENCE [LARGE SCALE GENOMIC DNA]</scope>
    <source>
        <strain evidence="1">CM1030</strain>
        <tissue evidence="1">Blood</tissue>
    </source>
</reference>
<evidence type="ECO:0000313" key="2">
    <source>
        <dbReference type="Proteomes" id="UP001529510"/>
    </source>
</evidence>
<comment type="caution">
    <text evidence="1">The sequence shown here is derived from an EMBL/GenBank/DDBJ whole genome shotgun (WGS) entry which is preliminary data.</text>
</comment>
<proteinExistence type="predicted"/>
<name>A0ABD0RL23_CIRMR</name>
<dbReference type="Proteomes" id="UP001529510">
    <property type="component" value="Unassembled WGS sequence"/>
</dbReference>
<keyword evidence="2" id="KW-1185">Reference proteome</keyword>
<dbReference type="EMBL" id="JAMKFB020000003">
    <property type="protein sequence ID" value="KAL0198805.1"/>
    <property type="molecule type" value="Genomic_DNA"/>
</dbReference>
<protein>
    <submittedName>
        <fullName evidence="1">Uncharacterized protein</fullName>
    </submittedName>
</protein>
<sequence>MEAFDESVEPWTTYIERFEHFVEANSIDKKVPVLLSVIGGKTYGLLRSLIAPDKPREKSFKHITDTLQQHFSLKPLIIAERFHFHQRNQEE</sequence>